<dbReference type="EMBL" id="FOCE01000005">
    <property type="protein sequence ID" value="SEN44904.1"/>
    <property type="molecule type" value="Genomic_DNA"/>
</dbReference>
<evidence type="ECO:0000259" key="3">
    <source>
        <dbReference type="Pfam" id="PF00881"/>
    </source>
</evidence>
<evidence type="ECO:0000313" key="5">
    <source>
        <dbReference type="Proteomes" id="UP000198761"/>
    </source>
</evidence>
<accession>A0A1H8GMD9</accession>
<feature type="domain" description="Nitroreductase" evidence="3">
    <location>
        <begin position="21"/>
        <end position="166"/>
    </location>
</feature>
<dbReference type="CDD" id="cd02138">
    <property type="entry name" value="TdsD-like"/>
    <property type="match status" value="1"/>
</dbReference>
<dbReference type="SUPFAM" id="SSF55469">
    <property type="entry name" value="FMN-dependent nitroreductase-like"/>
    <property type="match status" value="1"/>
</dbReference>
<dbReference type="STRING" id="933059.SAMN04488103_105103"/>
<organism evidence="4 5">
    <name type="scientific">Gemmobacter aquatilis</name>
    <dbReference type="NCBI Taxonomy" id="933059"/>
    <lineage>
        <taxon>Bacteria</taxon>
        <taxon>Pseudomonadati</taxon>
        <taxon>Pseudomonadota</taxon>
        <taxon>Alphaproteobacteria</taxon>
        <taxon>Rhodobacterales</taxon>
        <taxon>Paracoccaceae</taxon>
        <taxon>Gemmobacter</taxon>
    </lineage>
</organism>
<dbReference type="GO" id="GO:0016491">
    <property type="term" value="F:oxidoreductase activity"/>
    <property type="evidence" value="ECO:0007669"/>
    <property type="project" value="UniProtKB-KW"/>
</dbReference>
<dbReference type="OrthoDB" id="9802510at2"/>
<evidence type="ECO:0000256" key="1">
    <source>
        <dbReference type="ARBA" id="ARBA00007118"/>
    </source>
</evidence>
<dbReference type="PANTHER" id="PTHR43673">
    <property type="entry name" value="NAD(P)H NITROREDUCTASE YDGI-RELATED"/>
    <property type="match status" value="1"/>
</dbReference>
<proteinExistence type="inferred from homology"/>
<dbReference type="Proteomes" id="UP000198761">
    <property type="component" value="Unassembled WGS sequence"/>
</dbReference>
<sequence length="200" mass="21081">MNAPLKTPRTPLHPVDPLFLNRWSSRAFATDAITETELLSLIEAARWAPSASNLQPWRFAYALRGDAGFAALAATLAAGNALWAPQAAALVAIASKETMLPAGAEAEVVNPAHAFDAGAAWVSLAYQAHHSGWVAHAMGGFDRVAAAEALHLPAGHVLHAVIAIGRRGDAAVLPEALQAREQPSQRLPLDRIATRGQFPA</sequence>
<protein>
    <submittedName>
        <fullName evidence="4">Nitroreductase family protein</fullName>
    </submittedName>
</protein>
<dbReference type="InterPro" id="IPR000415">
    <property type="entry name" value="Nitroreductase-like"/>
</dbReference>
<dbReference type="PANTHER" id="PTHR43673:SF10">
    <property type="entry name" value="NADH DEHYDROGENASE_NAD(P)H NITROREDUCTASE XCC3605-RELATED"/>
    <property type="match status" value="1"/>
</dbReference>
<dbReference type="Pfam" id="PF00881">
    <property type="entry name" value="Nitroreductase"/>
    <property type="match status" value="1"/>
</dbReference>
<keyword evidence="2" id="KW-0560">Oxidoreductase</keyword>
<evidence type="ECO:0000313" key="4">
    <source>
        <dbReference type="EMBL" id="SEN44904.1"/>
    </source>
</evidence>
<dbReference type="RefSeq" id="WP_091301090.1">
    <property type="nucleotide sequence ID" value="NZ_FOCE01000005.1"/>
</dbReference>
<comment type="similarity">
    <text evidence="1">Belongs to the nitroreductase family.</text>
</comment>
<name>A0A1H8GMD9_9RHOB</name>
<keyword evidence="5" id="KW-1185">Reference proteome</keyword>
<evidence type="ECO:0000256" key="2">
    <source>
        <dbReference type="ARBA" id="ARBA00023002"/>
    </source>
</evidence>
<dbReference type="AlphaFoldDB" id="A0A1H8GMD9"/>
<dbReference type="InterPro" id="IPR029479">
    <property type="entry name" value="Nitroreductase"/>
</dbReference>
<reference evidence="4 5" key="1">
    <citation type="submission" date="2016-10" db="EMBL/GenBank/DDBJ databases">
        <authorList>
            <person name="de Groot N.N."/>
        </authorList>
    </citation>
    <scope>NUCLEOTIDE SEQUENCE [LARGE SCALE GENOMIC DNA]</scope>
    <source>
        <strain evidence="4 5">DSM 3857</strain>
    </source>
</reference>
<gene>
    <name evidence="4" type="ORF">SAMN04488103_105103</name>
</gene>
<dbReference type="Gene3D" id="3.40.109.10">
    <property type="entry name" value="NADH Oxidase"/>
    <property type="match status" value="1"/>
</dbReference>